<evidence type="ECO:0000313" key="2">
    <source>
        <dbReference type="EMBL" id="OLQ02789.1"/>
    </source>
</evidence>
<sequence length="608" mass="66786">MEPIKDHLVALVEQVADVEGTSADRDGPPSAACRGGSTPFAVGAAHDVWALITYKRMKVAADLFHSLEEASLALARGDASAASHLVEAFPPAVAAIDDAALFFLTGSIECVNASMTTETLMQLHSQAAALATLSQAGSSEVVLLTQNASLGNHTEEALEQSVLEVLRRLTYGSPNPPVPAPFSQEVLNVFLTRTSPAARSFAQSLVSAENLTEVLEAGAVLLAETDEIRTVILETVAELDPHFPARRVDAASQQIALVSRIYKESLLHLFGYSESTSERESAIAEFDYASSPKLQDLASMSHALEALQEELSAALPMLAVKDDEPIPKFPWPAVIYVSVGVGLVLCVCCSIAVVQYRSRGKHDRSRKYLIIRTRTERMAYQMRSKMPSPCRFPKFMRSFGASHSRILPDRRGGFFRESAEKERGNGRNQSSCEETRTVSFKTLAEYVDLDIDHPVCHALAELDFDGRSLPWLWLRLLRAMRGILLLDLSIWDAAKRYYDPDIYASSSYGAGGGYGGLVLKPAPSKEDWEMTKIACPTLLGYLREDHALIVRIKDKLEEIGEEALTHRAQQKVMLSQLEVHCIPSMTRSAQQKVMLARLEAQQKVMLAL</sequence>
<dbReference type="OrthoDB" id="10434381at2759"/>
<evidence type="ECO:0000256" key="1">
    <source>
        <dbReference type="SAM" id="Phobius"/>
    </source>
</evidence>
<accession>A0A1Q9E5V1</accession>
<dbReference type="Proteomes" id="UP000186817">
    <property type="component" value="Unassembled WGS sequence"/>
</dbReference>
<reference evidence="2 3" key="1">
    <citation type="submission" date="2016-02" db="EMBL/GenBank/DDBJ databases">
        <title>Genome analysis of coral dinoflagellate symbionts highlights evolutionary adaptations to a symbiotic lifestyle.</title>
        <authorList>
            <person name="Aranda M."/>
            <person name="Li Y."/>
            <person name="Liew Y.J."/>
            <person name="Baumgarten S."/>
            <person name="Simakov O."/>
            <person name="Wilson M."/>
            <person name="Piel J."/>
            <person name="Ashoor H."/>
            <person name="Bougouffa S."/>
            <person name="Bajic V.B."/>
            <person name="Ryu T."/>
            <person name="Ravasi T."/>
            <person name="Bayer T."/>
            <person name="Micklem G."/>
            <person name="Kim H."/>
            <person name="Bhak J."/>
            <person name="Lajeunesse T.C."/>
            <person name="Voolstra C.R."/>
        </authorList>
    </citation>
    <scope>NUCLEOTIDE SEQUENCE [LARGE SCALE GENOMIC DNA]</scope>
    <source>
        <strain evidence="2 3">CCMP2467</strain>
    </source>
</reference>
<dbReference type="AlphaFoldDB" id="A0A1Q9E5V1"/>
<organism evidence="2 3">
    <name type="scientific">Symbiodinium microadriaticum</name>
    <name type="common">Dinoflagellate</name>
    <name type="synonym">Zooxanthella microadriatica</name>
    <dbReference type="NCBI Taxonomy" id="2951"/>
    <lineage>
        <taxon>Eukaryota</taxon>
        <taxon>Sar</taxon>
        <taxon>Alveolata</taxon>
        <taxon>Dinophyceae</taxon>
        <taxon>Suessiales</taxon>
        <taxon>Symbiodiniaceae</taxon>
        <taxon>Symbiodinium</taxon>
    </lineage>
</organism>
<keyword evidence="3" id="KW-1185">Reference proteome</keyword>
<evidence type="ECO:0000313" key="3">
    <source>
        <dbReference type="Proteomes" id="UP000186817"/>
    </source>
</evidence>
<feature type="transmembrane region" description="Helical" evidence="1">
    <location>
        <begin position="333"/>
        <end position="356"/>
    </location>
</feature>
<proteinExistence type="predicted"/>
<gene>
    <name evidence="2" type="ORF">AK812_SmicGene14310</name>
</gene>
<keyword evidence="1" id="KW-1133">Transmembrane helix</keyword>
<comment type="caution">
    <text evidence="2">The sequence shown here is derived from an EMBL/GenBank/DDBJ whole genome shotgun (WGS) entry which is preliminary data.</text>
</comment>
<keyword evidence="1" id="KW-0812">Transmembrane</keyword>
<keyword evidence="1" id="KW-0472">Membrane</keyword>
<dbReference type="EMBL" id="LSRX01000254">
    <property type="protein sequence ID" value="OLQ02789.1"/>
    <property type="molecule type" value="Genomic_DNA"/>
</dbReference>
<protein>
    <submittedName>
        <fullName evidence="2">Uncharacterized protein</fullName>
    </submittedName>
</protein>
<name>A0A1Q9E5V1_SYMMI</name>